<comment type="caution">
    <text evidence="9">The sequence shown here is derived from an EMBL/GenBank/DDBJ whole genome shotgun (WGS) entry which is preliminary data.</text>
</comment>
<evidence type="ECO:0000259" key="8">
    <source>
        <dbReference type="PROSITE" id="PS50928"/>
    </source>
</evidence>
<dbReference type="SUPFAM" id="SSF161098">
    <property type="entry name" value="MetI-like"/>
    <property type="match status" value="1"/>
</dbReference>
<keyword evidence="4 7" id="KW-0812">Transmembrane</keyword>
<keyword evidence="2 7" id="KW-0813">Transport</keyword>
<dbReference type="Gene3D" id="1.10.3720.10">
    <property type="entry name" value="MetI-like"/>
    <property type="match status" value="1"/>
</dbReference>
<keyword evidence="10" id="KW-1185">Reference proteome</keyword>
<feature type="transmembrane region" description="Helical" evidence="7">
    <location>
        <begin position="99"/>
        <end position="123"/>
    </location>
</feature>
<dbReference type="PANTHER" id="PTHR43386">
    <property type="entry name" value="OLIGOPEPTIDE TRANSPORT SYSTEM PERMEASE PROTEIN APPC"/>
    <property type="match status" value="1"/>
</dbReference>
<evidence type="ECO:0000313" key="9">
    <source>
        <dbReference type="EMBL" id="MBU9723182.1"/>
    </source>
</evidence>
<dbReference type="EMBL" id="JAHQCR010000072">
    <property type="protein sequence ID" value="MBU9723182.1"/>
    <property type="molecule type" value="Genomic_DNA"/>
</dbReference>
<evidence type="ECO:0000256" key="3">
    <source>
        <dbReference type="ARBA" id="ARBA00022475"/>
    </source>
</evidence>
<comment type="similarity">
    <text evidence="7">Belongs to the binding-protein-dependent transport system permease family.</text>
</comment>
<feature type="transmembrane region" description="Helical" evidence="7">
    <location>
        <begin position="130"/>
        <end position="150"/>
    </location>
</feature>
<feature type="transmembrane region" description="Helical" evidence="7">
    <location>
        <begin position="267"/>
        <end position="287"/>
    </location>
</feature>
<gene>
    <name evidence="9" type="ORF">KS407_17325</name>
</gene>
<accession>A0ABS6JX64</accession>
<dbReference type="PANTHER" id="PTHR43386:SF1">
    <property type="entry name" value="D,D-DIPEPTIDE TRANSPORT SYSTEM PERMEASE PROTEIN DDPC-RELATED"/>
    <property type="match status" value="1"/>
</dbReference>
<evidence type="ECO:0000256" key="4">
    <source>
        <dbReference type="ARBA" id="ARBA00022692"/>
    </source>
</evidence>
<keyword evidence="6 7" id="KW-0472">Membrane</keyword>
<comment type="subcellular location">
    <subcellularLocation>
        <location evidence="1 7">Cell membrane</location>
        <topology evidence="1 7">Multi-pass membrane protein</topology>
    </subcellularLocation>
</comment>
<evidence type="ECO:0000256" key="2">
    <source>
        <dbReference type="ARBA" id="ARBA00022448"/>
    </source>
</evidence>
<dbReference type="RefSeq" id="WP_088076755.1">
    <property type="nucleotide sequence ID" value="NZ_JAHQCR010000072.1"/>
</dbReference>
<organism evidence="9 10">
    <name type="scientific">Evansella alkalicola</name>
    <dbReference type="NCBI Taxonomy" id="745819"/>
    <lineage>
        <taxon>Bacteria</taxon>
        <taxon>Bacillati</taxon>
        <taxon>Bacillota</taxon>
        <taxon>Bacilli</taxon>
        <taxon>Bacillales</taxon>
        <taxon>Bacillaceae</taxon>
        <taxon>Evansella</taxon>
    </lineage>
</organism>
<keyword evidence="3" id="KW-1003">Cell membrane</keyword>
<proteinExistence type="inferred from homology"/>
<dbReference type="InterPro" id="IPR050366">
    <property type="entry name" value="BP-dependent_transpt_permease"/>
</dbReference>
<evidence type="ECO:0000313" key="10">
    <source>
        <dbReference type="Proteomes" id="UP000790580"/>
    </source>
</evidence>
<name>A0ABS6JX64_9BACI</name>
<evidence type="ECO:0000256" key="5">
    <source>
        <dbReference type="ARBA" id="ARBA00022989"/>
    </source>
</evidence>
<keyword evidence="5 7" id="KW-1133">Transmembrane helix</keyword>
<dbReference type="InterPro" id="IPR000515">
    <property type="entry name" value="MetI-like"/>
</dbReference>
<protein>
    <submittedName>
        <fullName evidence="9">ABC transporter permease</fullName>
    </submittedName>
</protein>
<evidence type="ECO:0000256" key="6">
    <source>
        <dbReference type="ARBA" id="ARBA00023136"/>
    </source>
</evidence>
<dbReference type="Proteomes" id="UP000790580">
    <property type="component" value="Unassembled WGS sequence"/>
</dbReference>
<dbReference type="PROSITE" id="PS50928">
    <property type="entry name" value="ABC_TM1"/>
    <property type="match status" value="1"/>
</dbReference>
<feature type="transmembrane region" description="Helical" evidence="7">
    <location>
        <begin position="34"/>
        <end position="52"/>
    </location>
</feature>
<dbReference type="CDD" id="cd06261">
    <property type="entry name" value="TM_PBP2"/>
    <property type="match status" value="1"/>
</dbReference>
<dbReference type="Pfam" id="PF00528">
    <property type="entry name" value="BPD_transp_1"/>
    <property type="match status" value="1"/>
</dbReference>
<reference evidence="9 10" key="1">
    <citation type="submission" date="2021-06" db="EMBL/GenBank/DDBJ databases">
        <title>Bacillus sp. RD4P76, an endophyte from a halophyte.</title>
        <authorList>
            <person name="Sun J.-Q."/>
        </authorList>
    </citation>
    <scope>NUCLEOTIDE SEQUENCE [LARGE SCALE GENOMIC DNA]</scope>
    <source>
        <strain evidence="9 10">JCM 17098</strain>
    </source>
</reference>
<evidence type="ECO:0000256" key="7">
    <source>
        <dbReference type="RuleBase" id="RU363032"/>
    </source>
</evidence>
<evidence type="ECO:0000256" key="1">
    <source>
        <dbReference type="ARBA" id="ARBA00004651"/>
    </source>
</evidence>
<dbReference type="Pfam" id="PF12911">
    <property type="entry name" value="OppC_N"/>
    <property type="match status" value="1"/>
</dbReference>
<dbReference type="InterPro" id="IPR025966">
    <property type="entry name" value="OppC_N"/>
</dbReference>
<feature type="transmembrane region" description="Helical" evidence="7">
    <location>
        <begin position="208"/>
        <end position="230"/>
    </location>
</feature>
<dbReference type="InterPro" id="IPR035906">
    <property type="entry name" value="MetI-like_sf"/>
</dbReference>
<feature type="domain" description="ABC transmembrane type-1" evidence="8">
    <location>
        <begin position="95"/>
        <end position="284"/>
    </location>
</feature>
<sequence length="299" mass="31755">MRTDTSLGKNEVIDSPPQRKELKRFLKVFLGRKIVIFFGLILLAVIFTAIFAEQVAPYDPYAQNLGNALQPPSAENLLGTDSLGRDVLSRVIFGARTSLIVGIISVSLAASIGVVIGLIAGYFGGIIDSIISRLIDAIIAFPAIILALAIGAVIGAGMWTVILALTIGLTPSYARVMRGQVLTVKEQEYIKASEVIGANNIRIMFKHVFPNCISPIIVLITLNLGVAILAEAALSFLGVGITAPQAAWGAMVSEGQRYLVSNPNLSFAPGVCVLLIVLAFNMVGDGLRDALDPRLRGSI</sequence>